<name>A0A8J5HNV8_ZINOF</name>
<feature type="compositionally biased region" description="Polar residues" evidence="2">
    <location>
        <begin position="173"/>
        <end position="191"/>
    </location>
</feature>
<keyword evidence="4" id="KW-1185">Reference proteome</keyword>
<organism evidence="3 4">
    <name type="scientific">Zingiber officinale</name>
    <name type="common">Ginger</name>
    <name type="synonym">Amomum zingiber</name>
    <dbReference type="NCBI Taxonomy" id="94328"/>
    <lineage>
        <taxon>Eukaryota</taxon>
        <taxon>Viridiplantae</taxon>
        <taxon>Streptophyta</taxon>
        <taxon>Embryophyta</taxon>
        <taxon>Tracheophyta</taxon>
        <taxon>Spermatophyta</taxon>
        <taxon>Magnoliopsida</taxon>
        <taxon>Liliopsida</taxon>
        <taxon>Zingiberales</taxon>
        <taxon>Zingiberaceae</taxon>
        <taxon>Zingiber</taxon>
    </lineage>
</organism>
<gene>
    <name evidence="3" type="ORF">ZIOFF_005773</name>
</gene>
<dbReference type="AlphaFoldDB" id="A0A8J5HNV8"/>
<dbReference type="Proteomes" id="UP000734854">
    <property type="component" value="Unassembled WGS sequence"/>
</dbReference>
<sequence length="411" mass="45304">MTRFSCDKLLDIDPEIERTFRALRIQEKISEDSGSSLSSSDTPMADHSRTMKELAAPDEAFKYSCITYPTLAAPTRLNLTQGGSSNASNSDAQQARLEELMQQILQQQQNQERQIGQLASSINQIQAQGSSQLPSQTILNPKGNVSALTLRSGRKVSESARGRAAVENFPEIQPSSSSNEEFSEMQNVPTSSSTPIYIDPMDMEHEQGRNSCILEISSKFSQNGVQPRKNVEEEKAKEFQELVDLFSKVASGGISSGIGNDIDINGAKQFQAKLKNVNSEVVHDNHKCKLLHWCGEGVVAEGRVASTDPKAKVHHIPLGGSCWKWKRRKGDLISKVDFSKPVQFVSTGTVMPSQEVKRDPQEEGDRSIGVLSFGHGLGYGLGFQSNRKDIKDDEEEDNFLPTTFGRRIKGV</sequence>
<feature type="region of interest" description="Disordered" evidence="2">
    <location>
        <begin position="172"/>
        <end position="191"/>
    </location>
</feature>
<evidence type="ECO:0000256" key="2">
    <source>
        <dbReference type="SAM" id="MobiDB-lite"/>
    </source>
</evidence>
<comment type="caution">
    <text evidence="3">The sequence shown here is derived from an EMBL/GenBank/DDBJ whole genome shotgun (WGS) entry which is preliminary data.</text>
</comment>
<evidence type="ECO:0000256" key="1">
    <source>
        <dbReference type="SAM" id="Coils"/>
    </source>
</evidence>
<feature type="coiled-coil region" evidence="1">
    <location>
        <begin position="90"/>
        <end position="117"/>
    </location>
</feature>
<protein>
    <submittedName>
        <fullName evidence="3">Uncharacterized protein</fullName>
    </submittedName>
</protein>
<evidence type="ECO:0000313" key="3">
    <source>
        <dbReference type="EMBL" id="KAG6531937.1"/>
    </source>
</evidence>
<reference evidence="3 4" key="1">
    <citation type="submission" date="2020-08" db="EMBL/GenBank/DDBJ databases">
        <title>Plant Genome Project.</title>
        <authorList>
            <person name="Zhang R.-G."/>
        </authorList>
    </citation>
    <scope>NUCLEOTIDE SEQUENCE [LARGE SCALE GENOMIC DNA]</scope>
    <source>
        <tissue evidence="3">Rhizome</tissue>
    </source>
</reference>
<keyword evidence="1" id="KW-0175">Coiled coil</keyword>
<dbReference type="EMBL" id="JACMSC010000002">
    <property type="protein sequence ID" value="KAG6531937.1"/>
    <property type="molecule type" value="Genomic_DNA"/>
</dbReference>
<evidence type="ECO:0000313" key="4">
    <source>
        <dbReference type="Proteomes" id="UP000734854"/>
    </source>
</evidence>
<proteinExistence type="predicted"/>
<accession>A0A8J5HNV8</accession>